<dbReference type="InterPro" id="IPR016181">
    <property type="entry name" value="Acyl_CoA_acyltransferase"/>
</dbReference>
<evidence type="ECO:0000313" key="4">
    <source>
        <dbReference type="EMBL" id="MEO3690816.1"/>
    </source>
</evidence>
<keyword evidence="2" id="KW-0012">Acyltransferase</keyword>
<evidence type="ECO:0000256" key="2">
    <source>
        <dbReference type="ARBA" id="ARBA00023315"/>
    </source>
</evidence>
<keyword evidence="1" id="KW-0808">Transferase</keyword>
<dbReference type="Gene3D" id="3.40.630.30">
    <property type="match status" value="1"/>
</dbReference>
<accession>A0ABV0FY15</accession>
<evidence type="ECO:0000259" key="3">
    <source>
        <dbReference type="PROSITE" id="PS51186"/>
    </source>
</evidence>
<dbReference type="RefSeq" id="WP_347703636.1">
    <property type="nucleotide sequence ID" value="NZ_JBDPZD010000001.1"/>
</dbReference>
<proteinExistence type="predicted"/>
<dbReference type="Proteomes" id="UP001495147">
    <property type="component" value="Unassembled WGS sequence"/>
</dbReference>
<dbReference type="SUPFAM" id="SSF55729">
    <property type="entry name" value="Acyl-CoA N-acyltransferases (Nat)"/>
    <property type="match status" value="1"/>
</dbReference>
<dbReference type="InterPro" id="IPR050832">
    <property type="entry name" value="Bact_Acetyltransf"/>
</dbReference>
<evidence type="ECO:0000256" key="1">
    <source>
        <dbReference type="ARBA" id="ARBA00022679"/>
    </source>
</evidence>
<keyword evidence="5" id="KW-1185">Reference proteome</keyword>
<feature type="domain" description="N-acetyltransferase" evidence="3">
    <location>
        <begin position="1"/>
        <end position="152"/>
    </location>
</feature>
<dbReference type="PANTHER" id="PTHR43877:SF2">
    <property type="entry name" value="AMINOALKYLPHOSPHONATE N-ACETYLTRANSFERASE-RELATED"/>
    <property type="match status" value="1"/>
</dbReference>
<dbReference type="InterPro" id="IPR000182">
    <property type="entry name" value="GNAT_dom"/>
</dbReference>
<dbReference type="Pfam" id="PF00583">
    <property type="entry name" value="Acetyltransf_1"/>
    <property type="match status" value="1"/>
</dbReference>
<name>A0ABV0FY15_9BURK</name>
<dbReference type="EMBL" id="JBDPZD010000001">
    <property type="protein sequence ID" value="MEO3690816.1"/>
    <property type="molecule type" value="Genomic_DNA"/>
</dbReference>
<reference evidence="4 5" key="1">
    <citation type="submission" date="2024-05" db="EMBL/GenBank/DDBJ databases">
        <title>Roseateles sp. DJS-2-20 16S ribosomal RNA gene Genome sequencing and assembly.</title>
        <authorList>
            <person name="Woo H."/>
        </authorList>
    </citation>
    <scope>NUCLEOTIDE SEQUENCE [LARGE SCALE GENOMIC DNA]</scope>
    <source>
        <strain evidence="4 5">DJS-2-20</strain>
    </source>
</reference>
<comment type="caution">
    <text evidence="4">The sequence shown here is derived from an EMBL/GenBank/DDBJ whole genome shotgun (WGS) entry which is preliminary data.</text>
</comment>
<dbReference type="CDD" id="cd04301">
    <property type="entry name" value="NAT_SF"/>
    <property type="match status" value="1"/>
</dbReference>
<dbReference type="PROSITE" id="PS51186">
    <property type="entry name" value="GNAT"/>
    <property type="match status" value="1"/>
</dbReference>
<evidence type="ECO:0000313" key="5">
    <source>
        <dbReference type="Proteomes" id="UP001495147"/>
    </source>
</evidence>
<protein>
    <submittedName>
        <fullName evidence="4">GNAT family N-acetyltransferase</fullName>
    </submittedName>
</protein>
<dbReference type="PANTHER" id="PTHR43877">
    <property type="entry name" value="AMINOALKYLPHOSPHONATE N-ACETYLTRANSFERASE-RELATED-RELATED"/>
    <property type="match status" value="1"/>
</dbReference>
<gene>
    <name evidence="4" type="ORF">ABDJ85_04995</name>
</gene>
<organism evidence="4 5">
    <name type="scientific">Roseateles paludis</name>
    <dbReference type="NCBI Taxonomy" id="3145238"/>
    <lineage>
        <taxon>Bacteria</taxon>
        <taxon>Pseudomonadati</taxon>
        <taxon>Pseudomonadota</taxon>
        <taxon>Betaproteobacteria</taxon>
        <taxon>Burkholderiales</taxon>
        <taxon>Sphaerotilaceae</taxon>
        <taxon>Roseateles</taxon>
    </lineage>
</organism>
<sequence length="152" mass="16581">MTPTPIDPTHPQALALMAQSEALMTALYPSESNHFEPAEKLRPPHAHFVGLWDGERLVAIGGVKRMADDGDYGEIKRVFVDPAYRGRGLSRLIMAALEGHLADQGVPLARLETGIHQPEALGLYRALGYVDRSPYGGYAVDPLSVFMEKSLA</sequence>